<reference evidence="11 12" key="1">
    <citation type="submission" date="2024-02" db="EMBL/GenBank/DDBJ databases">
        <title>Chromosome-scale genome assembly of the rough periwinkle Littorina saxatilis.</title>
        <authorList>
            <person name="De Jode A."/>
            <person name="Faria R."/>
            <person name="Formenti G."/>
            <person name="Sims Y."/>
            <person name="Smith T.P."/>
            <person name="Tracey A."/>
            <person name="Wood J.M.D."/>
            <person name="Zagrodzka Z.B."/>
            <person name="Johannesson K."/>
            <person name="Butlin R.K."/>
            <person name="Leder E.H."/>
        </authorList>
    </citation>
    <scope>NUCLEOTIDE SEQUENCE [LARGE SCALE GENOMIC DNA]</scope>
    <source>
        <strain evidence="11">Snail1</strain>
        <tissue evidence="11">Muscle</tissue>
    </source>
</reference>
<dbReference type="InterPro" id="IPR002336">
    <property type="entry name" value="Erythrocruorin"/>
</dbReference>
<evidence type="ECO:0000256" key="8">
    <source>
        <dbReference type="ARBA" id="ARBA00030087"/>
    </source>
</evidence>
<dbReference type="InterPro" id="IPR012292">
    <property type="entry name" value="Globin/Proto"/>
</dbReference>
<evidence type="ECO:0000256" key="1">
    <source>
        <dbReference type="ARBA" id="ARBA00013895"/>
    </source>
</evidence>
<feature type="domain" description="Globin" evidence="10">
    <location>
        <begin position="27"/>
        <end position="176"/>
    </location>
</feature>
<dbReference type="InterPro" id="IPR044399">
    <property type="entry name" value="Mb-like_M"/>
</dbReference>
<evidence type="ECO:0000256" key="5">
    <source>
        <dbReference type="ARBA" id="ARBA00022723"/>
    </source>
</evidence>
<sequence>MGMVSSIYASIFGGNGSVDGPPDPATGLTPKEKEAITASWALLADKKEIRKNGVEFFIMLFEEFPYMQKKFDNFKGKEVSGLRKDKIMHGHALTVFYSIGTLVENLDDAEQLVLLASKIAHNHVSRDIGYTYFKDLADMFPKYLEARAGRAATPLVKESWNKFLGVLNSLIQQAEEEKKGST</sequence>
<keyword evidence="2 9" id="KW-0813">Transport</keyword>
<dbReference type="Proteomes" id="UP001374579">
    <property type="component" value="Unassembled WGS sequence"/>
</dbReference>
<dbReference type="PRINTS" id="PR00611">
    <property type="entry name" value="ERYTHCRUORIN"/>
</dbReference>
<evidence type="ECO:0000256" key="2">
    <source>
        <dbReference type="ARBA" id="ARBA00022448"/>
    </source>
</evidence>
<name>A0AAN9BAY6_9CAEN</name>
<evidence type="ECO:0000256" key="3">
    <source>
        <dbReference type="ARBA" id="ARBA00022617"/>
    </source>
</evidence>
<dbReference type="CDD" id="cd01040">
    <property type="entry name" value="Mb-like"/>
    <property type="match status" value="1"/>
</dbReference>
<keyword evidence="12" id="KW-1185">Reference proteome</keyword>
<dbReference type="InterPro" id="IPR009050">
    <property type="entry name" value="Globin-like_sf"/>
</dbReference>
<protein>
    <recommendedName>
        <fullName evidence="1">Globin</fullName>
    </recommendedName>
    <alternativeName>
        <fullName evidence="8">Myoglobin</fullName>
    </alternativeName>
</protein>
<comment type="similarity">
    <text evidence="9">Belongs to the globin family.</text>
</comment>
<dbReference type="GO" id="GO:0020037">
    <property type="term" value="F:heme binding"/>
    <property type="evidence" value="ECO:0007669"/>
    <property type="project" value="InterPro"/>
</dbReference>
<comment type="caution">
    <text evidence="11">The sequence shown here is derived from an EMBL/GenBank/DDBJ whole genome shotgun (WGS) entry which is preliminary data.</text>
</comment>
<keyword evidence="3 9" id="KW-0349">Heme</keyword>
<dbReference type="GO" id="GO:0019825">
    <property type="term" value="F:oxygen binding"/>
    <property type="evidence" value="ECO:0007669"/>
    <property type="project" value="InterPro"/>
</dbReference>
<keyword evidence="6" id="KW-0408">Iron</keyword>
<evidence type="ECO:0000313" key="12">
    <source>
        <dbReference type="Proteomes" id="UP001374579"/>
    </source>
</evidence>
<dbReference type="InterPro" id="IPR000971">
    <property type="entry name" value="Globin"/>
</dbReference>
<dbReference type="Gene3D" id="1.10.490.10">
    <property type="entry name" value="Globins"/>
    <property type="match status" value="1"/>
</dbReference>
<dbReference type="PANTHER" id="PTHR47217:SF1">
    <property type="entry name" value="GLOBIN-LIKE PROTEIN"/>
    <property type="match status" value="1"/>
</dbReference>
<keyword evidence="5" id="KW-0479">Metal-binding</keyword>
<evidence type="ECO:0000256" key="7">
    <source>
        <dbReference type="ARBA" id="ARBA00023179"/>
    </source>
</evidence>
<gene>
    <name evidence="11" type="ORF">V1264_020265</name>
</gene>
<dbReference type="GO" id="GO:0005344">
    <property type="term" value="F:oxygen carrier activity"/>
    <property type="evidence" value="ECO:0007669"/>
    <property type="project" value="UniProtKB-KW"/>
</dbReference>
<dbReference type="PROSITE" id="PS01033">
    <property type="entry name" value="GLOBIN"/>
    <property type="match status" value="1"/>
</dbReference>
<organism evidence="11 12">
    <name type="scientific">Littorina saxatilis</name>
    <dbReference type="NCBI Taxonomy" id="31220"/>
    <lineage>
        <taxon>Eukaryota</taxon>
        <taxon>Metazoa</taxon>
        <taxon>Spiralia</taxon>
        <taxon>Lophotrochozoa</taxon>
        <taxon>Mollusca</taxon>
        <taxon>Gastropoda</taxon>
        <taxon>Caenogastropoda</taxon>
        <taxon>Littorinimorpha</taxon>
        <taxon>Littorinoidea</taxon>
        <taxon>Littorinidae</taxon>
        <taxon>Littorina</taxon>
    </lineage>
</organism>
<dbReference type="SUPFAM" id="SSF46458">
    <property type="entry name" value="Globin-like"/>
    <property type="match status" value="1"/>
</dbReference>
<evidence type="ECO:0000259" key="10">
    <source>
        <dbReference type="PROSITE" id="PS01033"/>
    </source>
</evidence>
<dbReference type="PANTHER" id="PTHR47217">
    <property type="entry name" value="GLOBIN-LIKE PROTEIN"/>
    <property type="match status" value="1"/>
</dbReference>
<dbReference type="GO" id="GO:0005576">
    <property type="term" value="C:extracellular region"/>
    <property type="evidence" value="ECO:0007669"/>
    <property type="project" value="InterPro"/>
</dbReference>
<accession>A0AAN9BAY6</accession>
<keyword evidence="7" id="KW-0514">Muscle protein</keyword>
<dbReference type="GO" id="GO:0046872">
    <property type="term" value="F:metal ion binding"/>
    <property type="evidence" value="ECO:0007669"/>
    <property type="project" value="UniProtKB-KW"/>
</dbReference>
<evidence type="ECO:0000313" key="11">
    <source>
        <dbReference type="EMBL" id="KAK7101968.1"/>
    </source>
</evidence>
<evidence type="ECO:0000256" key="6">
    <source>
        <dbReference type="ARBA" id="ARBA00023004"/>
    </source>
</evidence>
<dbReference type="Pfam" id="PF00042">
    <property type="entry name" value="Globin"/>
    <property type="match status" value="1"/>
</dbReference>
<dbReference type="EMBL" id="JBAMIC010000010">
    <property type="protein sequence ID" value="KAK7101968.1"/>
    <property type="molecule type" value="Genomic_DNA"/>
</dbReference>
<proteinExistence type="inferred from homology"/>
<keyword evidence="4 9" id="KW-0561">Oxygen transport</keyword>
<dbReference type="AlphaFoldDB" id="A0AAN9BAY6"/>
<evidence type="ECO:0000256" key="4">
    <source>
        <dbReference type="ARBA" id="ARBA00022621"/>
    </source>
</evidence>
<dbReference type="GO" id="GO:0005833">
    <property type="term" value="C:hemoglobin complex"/>
    <property type="evidence" value="ECO:0007669"/>
    <property type="project" value="InterPro"/>
</dbReference>
<evidence type="ECO:0000256" key="9">
    <source>
        <dbReference type="RuleBase" id="RU000356"/>
    </source>
</evidence>